<organism evidence="1 2">
    <name type="scientific">Flavobacterium kayseriense</name>
    <dbReference type="NCBI Taxonomy" id="2764714"/>
    <lineage>
        <taxon>Bacteria</taxon>
        <taxon>Pseudomonadati</taxon>
        <taxon>Bacteroidota</taxon>
        <taxon>Flavobacteriia</taxon>
        <taxon>Flavobacteriales</taxon>
        <taxon>Flavobacteriaceae</taxon>
        <taxon>Flavobacterium</taxon>
    </lineage>
</organism>
<gene>
    <name evidence="1" type="ORF">H8R23_05060</name>
</gene>
<accession>A0ABR7J5M0</accession>
<dbReference type="Proteomes" id="UP000629963">
    <property type="component" value="Unassembled WGS sequence"/>
</dbReference>
<protein>
    <submittedName>
        <fullName evidence="1">Uncharacterized protein</fullName>
    </submittedName>
</protein>
<dbReference type="EMBL" id="JACRUJ010000001">
    <property type="protein sequence ID" value="MBC5840767.1"/>
    <property type="molecule type" value="Genomic_DNA"/>
</dbReference>
<name>A0ABR7J5M0_9FLAO</name>
<evidence type="ECO:0000313" key="2">
    <source>
        <dbReference type="Proteomes" id="UP000629963"/>
    </source>
</evidence>
<sequence>MIHALTSENYKNITKVSILDAKDVFYPLKYVLQKRDIVFDEDLAVVIKPMLEDIKYPASSKATDAGVLRDYKIEISINNQLPETIEQLERLVNRKVIVVLHHNYGKIILGCNEMPLEYLFNDDNTTNPQGDNGFTVTCRGNAYFLKVSI</sequence>
<comment type="caution">
    <text evidence="1">The sequence shown here is derived from an EMBL/GenBank/DDBJ whole genome shotgun (WGS) entry which is preliminary data.</text>
</comment>
<proteinExistence type="predicted"/>
<reference evidence="1 2" key="1">
    <citation type="submission" date="2020-08" db="EMBL/GenBank/DDBJ databases">
        <title>Description of novel Flavobacterium F-380 isolate.</title>
        <authorList>
            <person name="Saticioglu I.B."/>
            <person name="Duman M."/>
            <person name="Altun S."/>
        </authorList>
    </citation>
    <scope>NUCLEOTIDE SEQUENCE [LARGE SCALE GENOMIC DNA]</scope>
    <source>
        <strain evidence="1 2">F-380</strain>
    </source>
</reference>
<dbReference type="RefSeq" id="WP_187009322.1">
    <property type="nucleotide sequence ID" value="NZ_JACRUI010000001.1"/>
</dbReference>
<evidence type="ECO:0000313" key="1">
    <source>
        <dbReference type="EMBL" id="MBC5840767.1"/>
    </source>
</evidence>
<keyword evidence="2" id="KW-1185">Reference proteome</keyword>